<organism evidence="1 2">
    <name type="scientific">Crocosphaera subtropica (strain ATCC 51142 / BH68)</name>
    <name type="common">Cyanothece sp. (strain ATCC 51142)</name>
    <dbReference type="NCBI Taxonomy" id="43989"/>
    <lineage>
        <taxon>Bacteria</taxon>
        <taxon>Bacillati</taxon>
        <taxon>Cyanobacteriota</taxon>
        <taxon>Cyanophyceae</taxon>
        <taxon>Oscillatoriophycideae</taxon>
        <taxon>Chroococcales</taxon>
        <taxon>Aphanothecaceae</taxon>
        <taxon>Crocosphaera</taxon>
        <taxon>Crocosphaera subtropica</taxon>
    </lineage>
</organism>
<evidence type="ECO:0008006" key="3">
    <source>
        <dbReference type="Google" id="ProtNLM"/>
    </source>
</evidence>
<name>B1X391_CROS5</name>
<keyword evidence="2" id="KW-1185">Reference proteome</keyword>
<dbReference type="HOGENOM" id="CLU_088529_0_0_3"/>
<gene>
    <name evidence="1" type="ordered locus">cce_5256</name>
</gene>
<protein>
    <recommendedName>
        <fullName evidence="3">PEP-CTERM protein-sorting domain-containing protein</fullName>
    </recommendedName>
</protein>
<dbReference type="AlphaFoldDB" id="B1X391"/>
<evidence type="ECO:0000313" key="2">
    <source>
        <dbReference type="Proteomes" id="UP000001203"/>
    </source>
</evidence>
<keyword evidence="1" id="KW-0614">Plasmid</keyword>
<dbReference type="EMBL" id="CP000809">
    <property type="protein sequence ID" value="ACB54602.1"/>
    <property type="molecule type" value="Genomic_DNA"/>
</dbReference>
<proteinExistence type="predicted"/>
<sequence length="276" mass="28766">MTMNPQNLQSLKKTMAFKVSVAMVPILTISSLIISPSAQAGQMNPGFENGLANWTPSGDVSLDTGLLGSGPLFGNSQALLTTASLEQDDSPSPAGAFNFSGNSAVSTGSPSDLETALGLSPGDLDISPFLQAFEGSAIVQSFTVEEGETISFSWNFLTNDSNSDFPLTFGSPRDYAFIVLDGTITTLADTNSSLLSSSSTLFNQETGFQTFTSNPLTAGVYTLGIGIVDIQDTASTSALLIDAPQETPVTTPEPSSKLGLLLLITLGVSSLVKRWS</sequence>
<reference evidence="1 2" key="1">
    <citation type="journal article" date="2008" name="Proc. Natl. Acad. Sci. U.S.A.">
        <title>The genome of Cyanothece 51142, a unicellular diazotrophic cyanobacterium important in the marine nitrogen cycle.</title>
        <authorList>
            <person name="Welsh E.A."/>
            <person name="Liberton M."/>
            <person name="Stoeckel J."/>
            <person name="Loh T."/>
            <person name="Elvitigala T."/>
            <person name="Wang C."/>
            <person name="Wollam A."/>
            <person name="Fulton R.S."/>
            <person name="Clifton S.W."/>
            <person name="Jacobs J.M."/>
            <person name="Aurora R."/>
            <person name="Ghosh B.K."/>
            <person name="Sherman L.A."/>
            <person name="Smith R.D."/>
            <person name="Wilson R.K."/>
            <person name="Pakrasi H.B."/>
        </authorList>
    </citation>
    <scope>NUCLEOTIDE SEQUENCE [LARGE SCALE GENOMIC DNA]</scope>
    <source>
        <strain evidence="2">ATCC 51142 / BH68</strain>
        <plasmid evidence="2">B</plasmid>
    </source>
</reference>
<evidence type="ECO:0000313" key="1">
    <source>
        <dbReference type="EMBL" id="ACB54602.1"/>
    </source>
</evidence>
<dbReference type="KEGG" id="cyt:cce_5256"/>
<dbReference type="Proteomes" id="UP000001203">
    <property type="component" value="Plasmid B"/>
</dbReference>
<accession>B1X391</accession>
<geneLocation type="plasmid" evidence="1 2">
    <name>B</name>
</geneLocation>